<protein>
    <submittedName>
        <fullName evidence="2">Uncharacterized protein</fullName>
    </submittedName>
</protein>
<reference evidence="2 3" key="1">
    <citation type="journal article" date="2016" name="Proc. Natl. Acad. Sci. U.S.A.">
        <title>Comparative genomics of biotechnologically important yeasts.</title>
        <authorList>
            <person name="Riley R."/>
            <person name="Haridas S."/>
            <person name="Wolfe K.H."/>
            <person name="Lopes M.R."/>
            <person name="Hittinger C.T."/>
            <person name="Goeker M."/>
            <person name="Salamov A.A."/>
            <person name="Wisecaver J.H."/>
            <person name="Long T.M."/>
            <person name="Calvey C.H."/>
            <person name="Aerts A.L."/>
            <person name="Barry K.W."/>
            <person name="Choi C."/>
            <person name="Clum A."/>
            <person name="Coughlan A.Y."/>
            <person name="Deshpande S."/>
            <person name="Douglass A.P."/>
            <person name="Hanson S.J."/>
            <person name="Klenk H.-P."/>
            <person name="LaButti K.M."/>
            <person name="Lapidus A."/>
            <person name="Lindquist E.A."/>
            <person name="Lipzen A.M."/>
            <person name="Meier-Kolthoff J.P."/>
            <person name="Ohm R.A."/>
            <person name="Otillar R.P."/>
            <person name="Pangilinan J.L."/>
            <person name="Peng Y."/>
            <person name="Rokas A."/>
            <person name="Rosa C.A."/>
            <person name="Scheuner C."/>
            <person name="Sibirny A.A."/>
            <person name="Slot J.C."/>
            <person name="Stielow J.B."/>
            <person name="Sun H."/>
            <person name="Kurtzman C.P."/>
            <person name="Blackwell M."/>
            <person name="Grigoriev I.V."/>
            <person name="Jeffries T.W."/>
        </authorList>
    </citation>
    <scope>NUCLEOTIDE SEQUENCE [LARGE SCALE GENOMIC DNA]</scope>
    <source>
        <strain evidence="2 3">NRRL Y-2026</strain>
    </source>
</reference>
<feature type="compositionally biased region" description="Basic and acidic residues" evidence="1">
    <location>
        <begin position="100"/>
        <end position="137"/>
    </location>
</feature>
<evidence type="ECO:0000313" key="2">
    <source>
        <dbReference type="EMBL" id="ODQ48959.1"/>
    </source>
</evidence>
<evidence type="ECO:0000313" key="3">
    <source>
        <dbReference type="Proteomes" id="UP000094455"/>
    </source>
</evidence>
<sequence length="194" mass="21647">MSNAHMRETLENEIASAYNEYLEACDGLCTCLQKSSISMTRSLLSLKSTERDEIRFALMENPRLALYCTSSQADGDMKLNLKSILPTKEKKQSGRRKKVNQKENEKEDSNVLHSRIEEKGKLGDGEGRNEGSAKESKKTLKVIDPIKLVHGGFASLTVRESQKDASASIVQILKVANAKRRVVDLLDRYSSVPT</sequence>
<evidence type="ECO:0000256" key="1">
    <source>
        <dbReference type="SAM" id="MobiDB-lite"/>
    </source>
</evidence>
<proteinExistence type="predicted"/>
<dbReference type="OrthoDB" id="10669594at2759"/>
<dbReference type="Proteomes" id="UP000094455">
    <property type="component" value="Unassembled WGS sequence"/>
</dbReference>
<dbReference type="RefSeq" id="XP_019020072.1">
    <property type="nucleotide sequence ID" value="XM_019165095.1"/>
</dbReference>
<keyword evidence="3" id="KW-1185">Reference proteome</keyword>
<dbReference type="AlphaFoldDB" id="A0A1E3NS87"/>
<dbReference type="GeneID" id="30181782"/>
<feature type="region of interest" description="Disordered" evidence="1">
    <location>
        <begin position="85"/>
        <end position="137"/>
    </location>
</feature>
<accession>A0A1E3NS87</accession>
<organism evidence="2 3">
    <name type="scientific">Pichia membranifaciens NRRL Y-2026</name>
    <dbReference type="NCBI Taxonomy" id="763406"/>
    <lineage>
        <taxon>Eukaryota</taxon>
        <taxon>Fungi</taxon>
        <taxon>Dikarya</taxon>
        <taxon>Ascomycota</taxon>
        <taxon>Saccharomycotina</taxon>
        <taxon>Pichiomycetes</taxon>
        <taxon>Pichiales</taxon>
        <taxon>Pichiaceae</taxon>
        <taxon>Pichia</taxon>
    </lineage>
</organism>
<name>A0A1E3NS87_9ASCO</name>
<dbReference type="EMBL" id="KV454001">
    <property type="protein sequence ID" value="ODQ48959.1"/>
    <property type="molecule type" value="Genomic_DNA"/>
</dbReference>
<gene>
    <name evidence="2" type="ORF">PICMEDRAFT_9466</name>
</gene>